<comment type="similarity">
    <text evidence="2">Belongs to the Mediator complex subunit 27 family.</text>
</comment>
<protein>
    <submittedName>
        <fullName evidence="6">Uncharacterized protein</fullName>
    </submittedName>
</protein>
<gene>
    <name evidence="6" type="ORF">K432DRAFT_286118</name>
</gene>
<evidence type="ECO:0000256" key="5">
    <source>
        <dbReference type="ARBA" id="ARBA00023242"/>
    </source>
</evidence>
<organism evidence="6 7">
    <name type="scientific">Lepidopterella palustris CBS 459.81</name>
    <dbReference type="NCBI Taxonomy" id="1314670"/>
    <lineage>
        <taxon>Eukaryota</taxon>
        <taxon>Fungi</taxon>
        <taxon>Dikarya</taxon>
        <taxon>Ascomycota</taxon>
        <taxon>Pezizomycotina</taxon>
        <taxon>Dothideomycetes</taxon>
        <taxon>Pleosporomycetidae</taxon>
        <taxon>Mytilinidiales</taxon>
        <taxon>Argynnaceae</taxon>
        <taxon>Lepidopterella</taxon>
    </lineage>
</organism>
<keyword evidence="4" id="KW-0804">Transcription</keyword>
<keyword evidence="3" id="KW-0805">Transcription regulation</keyword>
<sequence>QLDELRLTIPRIIQPLRTSHSTPAALYQDFRQSALGATNGLKKFRLAWDSEETQNIFEHTKDSQRANMDLSASAGVSMYGWVDTVENEQKANSIGSNSIELEKEDRVAVLDENENVAAIVDAFKKEHPKYRITLEAEDQIINIFFKVPTLLMTFRIIRKKESNGRYKLDAECMGKSNLFPSITRCLASRPRANDLKFLLDMIAAYTDSRRAICAKCNKLLDGSALTPAARRSKQVENSNGSNDTIWEAFHEGCL</sequence>
<evidence type="ECO:0000313" key="7">
    <source>
        <dbReference type="Proteomes" id="UP000250266"/>
    </source>
</evidence>
<name>A0A8E2ELQ7_9PEZI</name>
<reference evidence="6 7" key="1">
    <citation type="journal article" date="2016" name="Nat. Commun.">
        <title>Ectomycorrhizal ecology is imprinted in the genome of the dominant symbiotic fungus Cenococcum geophilum.</title>
        <authorList>
            <consortium name="DOE Joint Genome Institute"/>
            <person name="Peter M."/>
            <person name="Kohler A."/>
            <person name="Ohm R.A."/>
            <person name="Kuo A."/>
            <person name="Krutzmann J."/>
            <person name="Morin E."/>
            <person name="Arend M."/>
            <person name="Barry K.W."/>
            <person name="Binder M."/>
            <person name="Choi C."/>
            <person name="Clum A."/>
            <person name="Copeland A."/>
            <person name="Grisel N."/>
            <person name="Haridas S."/>
            <person name="Kipfer T."/>
            <person name="LaButti K."/>
            <person name="Lindquist E."/>
            <person name="Lipzen A."/>
            <person name="Maire R."/>
            <person name="Meier B."/>
            <person name="Mihaltcheva S."/>
            <person name="Molinier V."/>
            <person name="Murat C."/>
            <person name="Poggeler S."/>
            <person name="Quandt C.A."/>
            <person name="Sperisen C."/>
            <person name="Tritt A."/>
            <person name="Tisserant E."/>
            <person name="Crous P.W."/>
            <person name="Henrissat B."/>
            <person name="Nehls U."/>
            <person name="Egli S."/>
            <person name="Spatafora J.W."/>
            <person name="Grigoriev I.V."/>
            <person name="Martin F.M."/>
        </authorList>
    </citation>
    <scope>NUCLEOTIDE SEQUENCE [LARGE SCALE GENOMIC DNA]</scope>
    <source>
        <strain evidence="6 7">CBS 459.81</strain>
    </source>
</reference>
<evidence type="ECO:0000256" key="2">
    <source>
        <dbReference type="ARBA" id="ARBA00008048"/>
    </source>
</evidence>
<evidence type="ECO:0000256" key="1">
    <source>
        <dbReference type="ARBA" id="ARBA00004123"/>
    </source>
</evidence>
<proteinExistence type="inferred from homology"/>
<keyword evidence="5" id="KW-0539">Nucleus</keyword>
<dbReference type="AlphaFoldDB" id="A0A8E2ELQ7"/>
<evidence type="ECO:0000256" key="3">
    <source>
        <dbReference type="ARBA" id="ARBA00023015"/>
    </source>
</evidence>
<accession>A0A8E2ELQ7</accession>
<dbReference type="EMBL" id="KV744813">
    <property type="protein sequence ID" value="OCK85828.1"/>
    <property type="molecule type" value="Genomic_DNA"/>
</dbReference>
<dbReference type="Pfam" id="PF11571">
    <property type="entry name" value="Med27"/>
    <property type="match status" value="1"/>
</dbReference>
<comment type="subcellular location">
    <subcellularLocation>
        <location evidence="1">Nucleus</location>
    </subcellularLocation>
</comment>
<dbReference type="OrthoDB" id="5326237at2759"/>
<evidence type="ECO:0000256" key="4">
    <source>
        <dbReference type="ARBA" id="ARBA00023163"/>
    </source>
</evidence>
<dbReference type="GO" id="GO:0016592">
    <property type="term" value="C:mediator complex"/>
    <property type="evidence" value="ECO:0007669"/>
    <property type="project" value="InterPro"/>
</dbReference>
<evidence type="ECO:0000313" key="6">
    <source>
        <dbReference type="EMBL" id="OCK85828.1"/>
    </source>
</evidence>
<dbReference type="InterPro" id="IPR021627">
    <property type="entry name" value="Mediator_Med27"/>
</dbReference>
<dbReference type="Proteomes" id="UP000250266">
    <property type="component" value="Unassembled WGS sequence"/>
</dbReference>
<keyword evidence="7" id="KW-1185">Reference proteome</keyword>
<feature type="non-terminal residue" evidence="6">
    <location>
        <position position="254"/>
    </location>
</feature>